<comment type="caution">
    <text evidence="2">The sequence shown here is derived from an EMBL/GenBank/DDBJ whole genome shotgun (WGS) entry which is preliminary data.</text>
</comment>
<gene>
    <name evidence="2" type="ORF">AVEN_235118_1</name>
    <name evidence="1" type="ORF">AVEN_7983_1</name>
</gene>
<sequence length="146" mass="17125">MTAHQLKLDIHENNVPHHLERFTKDGFNFKEGVAHYVFRRSFFSDDREQFRLSVDGTGLFTTESGVFQDIELWRVLFNTRIKTRHHFPQRKNRFHRQKDKIVFDDPRKKFDEIRVCCPLKAIHLSGSFTGQTTPTSNPSPTGTPIP</sequence>
<protein>
    <submittedName>
        <fullName evidence="2">Uncharacterized protein</fullName>
    </submittedName>
</protein>
<evidence type="ECO:0000313" key="2">
    <source>
        <dbReference type="EMBL" id="GBN91158.1"/>
    </source>
</evidence>
<proteinExistence type="predicted"/>
<dbReference type="Proteomes" id="UP000499080">
    <property type="component" value="Unassembled WGS sequence"/>
</dbReference>
<organism evidence="2 3">
    <name type="scientific">Araneus ventricosus</name>
    <name type="common">Orbweaver spider</name>
    <name type="synonym">Epeira ventricosa</name>
    <dbReference type="NCBI Taxonomy" id="182803"/>
    <lineage>
        <taxon>Eukaryota</taxon>
        <taxon>Metazoa</taxon>
        <taxon>Ecdysozoa</taxon>
        <taxon>Arthropoda</taxon>
        <taxon>Chelicerata</taxon>
        <taxon>Arachnida</taxon>
        <taxon>Araneae</taxon>
        <taxon>Araneomorphae</taxon>
        <taxon>Entelegynae</taxon>
        <taxon>Araneoidea</taxon>
        <taxon>Araneidae</taxon>
        <taxon>Araneus</taxon>
    </lineage>
</organism>
<evidence type="ECO:0000313" key="1">
    <source>
        <dbReference type="EMBL" id="GBN91157.1"/>
    </source>
</evidence>
<dbReference type="AlphaFoldDB" id="A0A4Y2SS15"/>
<dbReference type="EMBL" id="BGPR01023744">
    <property type="protein sequence ID" value="GBN91158.1"/>
    <property type="molecule type" value="Genomic_DNA"/>
</dbReference>
<reference evidence="2 3" key="1">
    <citation type="journal article" date="2019" name="Sci. Rep.">
        <title>Orb-weaving spider Araneus ventricosus genome elucidates the spidroin gene catalogue.</title>
        <authorList>
            <person name="Kono N."/>
            <person name="Nakamura H."/>
            <person name="Ohtoshi R."/>
            <person name="Moran D.A.P."/>
            <person name="Shinohara A."/>
            <person name="Yoshida Y."/>
            <person name="Fujiwara M."/>
            <person name="Mori M."/>
            <person name="Tomita M."/>
            <person name="Arakawa K."/>
        </authorList>
    </citation>
    <scope>NUCLEOTIDE SEQUENCE [LARGE SCALE GENOMIC DNA]</scope>
</reference>
<dbReference type="EMBL" id="BGPR01023743">
    <property type="protein sequence ID" value="GBN91157.1"/>
    <property type="molecule type" value="Genomic_DNA"/>
</dbReference>
<keyword evidence="3" id="KW-1185">Reference proteome</keyword>
<evidence type="ECO:0000313" key="3">
    <source>
        <dbReference type="Proteomes" id="UP000499080"/>
    </source>
</evidence>
<name>A0A4Y2SS15_ARAVE</name>
<accession>A0A4Y2SS15</accession>